<dbReference type="Proteomes" id="UP001164746">
    <property type="component" value="Chromosome 14"/>
</dbReference>
<protein>
    <submittedName>
        <fullName evidence="1">Uncharacterized protein</fullName>
    </submittedName>
</protein>
<evidence type="ECO:0000313" key="1">
    <source>
        <dbReference type="EMBL" id="WAR26468.1"/>
    </source>
</evidence>
<reference evidence="1" key="1">
    <citation type="submission" date="2022-11" db="EMBL/GenBank/DDBJ databases">
        <title>Centuries of genome instability and evolution in soft-shell clam transmissible cancer (bioRxiv).</title>
        <authorList>
            <person name="Hart S.F.M."/>
            <person name="Yonemitsu M.A."/>
            <person name="Giersch R.M."/>
            <person name="Beal B.F."/>
            <person name="Arriagada G."/>
            <person name="Davis B.W."/>
            <person name="Ostrander E.A."/>
            <person name="Goff S.P."/>
            <person name="Metzger M.J."/>
        </authorList>
    </citation>
    <scope>NUCLEOTIDE SEQUENCE</scope>
    <source>
        <strain evidence="1">MELC-2E11</strain>
        <tissue evidence="1">Siphon/mantle</tissue>
    </source>
</reference>
<sequence length="85" mass="9453">MRQTDSIMQVDSWQHVGSFALSNKEMLERGVLTDVTIVAGSSGERLNYLYCGQCSINNETVMALMYAANKKNVYDDLTLFPPTAV</sequence>
<accession>A0ABY7FZZ9</accession>
<gene>
    <name evidence="1" type="ORF">MAR_012172</name>
</gene>
<organism evidence="1 2">
    <name type="scientific">Mya arenaria</name>
    <name type="common">Soft-shell clam</name>
    <dbReference type="NCBI Taxonomy" id="6604"/>
    <lineage>
        <taxon>Eukaryota</taxon>
        <taxon>Metazoa</taxon>
        <taxon>Spiralia</taxon>
        <taxon>Lophotrochozoa</taxon>
        <taxon>Mollusca</taxon>
        <taxon>Bivalvia</taxon>
        <taxon>Autobranchia</taxon>
        <taxon>Heteroconchia</taxon>
        <taxon>Euheterodonta</taxon>
        <taxon>Imparidentia</taxon>
        <taxon>Neoheterodontei</taxon>
        <taxon>Myida</taxon>
        <taxon>Myoidea</taxon>
        <taxon>Myidae</taxon>
        <taxon>Mya</taxon>
    </lineage>
</organism>
<evidence type="ECO:0000313" key="2">
    <source>
        <dbReference type="Proteomes" id="UP001164746"/>
    </source>
</evidence>
<name>A0ABY7FZZ9_MYAAR</name>
<keyword evidence="2" id="KW-1185">Reference proteome</keyword>
<proteinExistence type="predicted"/>
<dbReference type="EMBL" id="CP111025">
    <property type="protein sequence ID" value="WAR26468.1"/>
    <property type="molecule type" value="Genomic_DNA"/>
</dbReference>